<dbReference type="InterPro" id="IPR004413">
    <property type="entry name" value="GatB"/>
</dbReference>
<dbReference type="InterPro" id="IPR014746">
    <property type="entry name" value="Gln_synth/guanido_kin_cat_dom"/>
</dbReference>
<dbReference type="PANTHER" id="PTHR11659:SF0">
    <property type="entry name" value="GLUTAMYL-TRNA(GLN) AMIDOTRANSFERASE SUBUNIT B, MITOCHONDRIAL"/>
    <property type="match status" value="1"/>
</dbReference>
<dbReference type="GO" id="GO:0005524">
    <property type="term" value="F:ATP binding"/>
    <property type="evidence" value="ECO:0007669"/>
    <property type="project" value="UniProtKB-KW"/>
</dbReference>
<keyword evidence="1" id="KW-0436">Ligase</keyword>
<feature type="non-terminal residue" evidence="6">
    <location>
        <position position="336"/>
    </location>
</feature>
<evidence type="ECO:0000256" key="2">
    <source>
        <dbReference type="ARBA" id="ARBA00022741"/>
    </source>
</evidence>
<gene>
    <name evidence="6" type="ORF">HANVADRAFT_20375</name>
</gene>
<dbReference type="OrthoDB" id="1722066at2759"/>
<dbReference type="InterPro" id="IPR017958">
    <property type="entry name" value="Gln-tRNA_amidoTrfase_suB_CS"/>
</dbReference>
<evidence type="ECO:0000256" key="3">
    <source>
        <dbReference type="ARBA" id="ARBA00022840"/>
    </source>
</evidence>
<dbReference type="EMBL" id="LXPE01000001">
    <property type="protein sequence ID" value="OBA29039.1"/>
    <property type="molecule type" value="Genomic_DNA"/>
</dbReference>
<dbReference type="InterPro" id="IPR006075">
    <property type="entry name" value="Asn/Gln-tRNA_Trfase_suB/E_cat"/>
</dbReference>
<name>A0A1B7TJZ1_9ASCO</name>
<dbReference type="Proteomes" id="UP000092321">
    <property type="component" value="Unassembled WGS sequence"/>
</dbReference>
<dbReference type="PROSITE" id="PS01234">
    <property type="entry name" value="GATB"/>
    <property type="match status" value="1"/>
</dbReference>
<feature type="domain" description="Aspartyl/Glutamyl-tRNA(Gln) amidotransferase subunit B/E catalytic" evidence="5">
    <location>
        <begin position="23"/>
        <end position="309"/>
    </location>
</feature>
<keyword evidence="2" id="KW-0547">Nucleotide-binding</keyword>
<evidence type="ECO:0000313" key="6">
    <source>
        <dbReference type="EMBL" id="OBA29039.1"/>
    </source>
</evidence>
<evidence type="ECO:0000259" key="5">
    <source>
        <dbReference type="Pfam" id="PF02934"/>
    </source>
</evidence>
<dbReference type="GO" id="GO:0032543">
    <property type="term" value="P:mitochondrial translation"/>
    <property type="evidence" value="ECO:0007669"/>
    <property type="project" value="TreeGrafter"/>
</dbReference>
<organism evidence="6 7">
    <name type="scientific">Hanseniaspora valbyensis NRRL Y-1626</name>
    <dbReference type="NCBI Taxonomy" id="766949"/>
    <lineage>
        <taxon>Eukaryota</taxon>
        <taxon>Fungi</taxon>
        <taxon>Dikarya</taxon>
        <taxon>Ascomycota</taxon>
        <taxon>Saccharomycotina</taxon>
        <taxon>Saccharomycetes</taxon>
        <taxon>Saccharomycodales</taxon>
        <taxon>Saccharomycodaceae</taxon>
        <taxon>Hanseniaspora</taxon>
    </lineage>
</organism>
<dbReference type="GO" id="GO:0030956">
    <property type="term" value="C:glutamyl-tRNA(Gln) amidotransferase complex"/>
    <property type="evidence" value="ECO:0007669"/>
    <property type="project" value="TreeGrafter"/>
</dbReference>
<dbReference type="Pfam" id="PF02934">
    <property type="entry name" value="GatB_N"/>
    <property type="match status" value="1"/>
</dbReference>
<keyword evidence="7" id="KW-1185">Reference proteome</keyword>
<dbReference type="InterPro" id="IPR017959">
    <property type="entry name" value="Asn/Gln-tRNA_amidoTrfase_suB/E"/>
</dbReference>
<proteinExistence type="predicted"/>
<evidence type="ECO:0000256" key="4">
    <source>
        <dbReference type="ARBA" id="ARBA00022917"/>
    </source>
</evidence>
<keyword evidence="4" id="KW-0648">Protein biosynthesis</keyword>
<keyword evidence="3" id="KW-0067">ATP-binding</keyword>
<protein>
    <recommendedName>
        <fullName evidence="5">Aspartyl/Glutamyl-tRNA(Gln) amidotransferase subunit B/E catalytic domain-containing protein</fullName>
    </recommendedName>
</protein>
<dbReference type="GO" id="GO:0070681">
    <property type="term" value="P:glutaminyl-tRNAGln biosynthesis via transamidation"/>
    <property type="evidence" value="ECO:0007669"/>
    <property type="project" value="TreeGrafter"/>
</dbReference>
<dbReference type="SUPFAM" id="SSF55931">
    <property type="entry name" value="Glutamine synthetase/guanido kinase"/>
    <property type="match status" value="1"/>
</dbReference>
<dbReference type="PANTHER" id="PTHR11659">
    <property type="entry name" value="GLUTAMYL-TRNA GLN AMIDOTRANSFERASE SUBUNIT B MITOCHONDRIAL AND PROKARYOTIC PET112-RELATED"/>
    <property type="match status" value="1"/>
</dbReference>
<dbReference type="NCBIfam" id="TIGR00133">
    <property type="entry name" value="gatB"/>
    <property type="match status" value="1"/>
</dbReference>
<comment type="caution">
    <text evidence="6">The sequence shown here is derived from an EMBL/GenBank/DDBJ whole genome shotgun (WGS) entry which is preliminary data.</text>
</comment>
<reference evidence="7" key="1">
    <citation type="journal article" date="2016" name="Proc. Natl. Acad. Sci. U.S.A.">
        <title>Comparative genomics of biotechnologically important yeasts.</title>
        <authorList>
            <person name="Riley R."/>
            <person name="Haridas S."/>
            <person name="Wolfe K.H."/>
            <person name="Lopes M.R."/>
            <person name="Hittinger C.T."/>
            <person name="Goeker M."/>
            <person name="Salamov A.A."/>
            <person name="Wisecaver J.H."/>
            <person name="Long T.M."/>
            <person name="Calvey C.H."/>
            <person name="Aerts A.L."/>
            <person name="Barry K.W."/>
            <person name="Choi C."/>
            <person name="Clum A."/>
            <person name="Coughlan A.Y."/>
            <person name="Deshpande S."/>
            <person name="Douglass A.P."/>
            <person name="Hanson S.J."/>
            <person name="Klenk H.-P."/>
            <person name="LaButti K.M."/>
            <person name="Lapidus A."/>
            <person name="Lindquist E.A."/>
            <person name="Lipzen A.M."/>
            <person name="Meier-Kolthoff J.P."/>
            <person name="Ohm R.A."/>
            <person name="Otillar R.P."/>
            <person name="Pangilinan J.L."/>
            <person name="Peng Y."/>
            <person name="Rokas A."/>
            <person name="Rosa C.A."/>
            <person name="Scheuner C."/>
            <person name="Sibirny A.A."/>
            <person name="Slot J.C."/>
            <person name="Stielow J.B."/>
            <person name="Sun H."/>
            <person name="Kurtzman C.P."/>
            <person name="Blackwell M."/>
            <person name="Grigoriev I.V."/>
            <person name="Jeffries T.W."/>
        </authorList>
    </citation>
    <scope>NUCLEOTIDE SEQUENCE [LARGE SCALE GENOMIC DNA]</scope>
    <source>
        <strain evidence="7">NRRL Y-1626</strain>
    </source>
</reference>
<accession>A0A1B7TJZ1</accession>
<evidence type="ECO:0000313" key="7">
    <source>
        <dbReference type="Proteomes" id="UP000092321"/>
    </source>
</evidence>
<dbReference type="AlphaFoldDB" id="A0A1B7TJZ1"/>
<evidence type="ECO:0000256" key="1">
    <source>
        <dbReference type="ARBA" id="ARBA00022598"/>
    </source>
</evidence>
<dbReference type="GO" id="GO:0005739">
    <property type="term" value="C:mitochondrion"/>
    <property type="evidence" value="ECO:0007669"/>
    <property type="project" value="TreeGrafter"/>
</dbReference>
<dbReference type="GO" id="GO:0050567">
    <property type="term" value="F:glutaminyl-tRNA synthase (glutamine-hydrolyzing) activity"/>
    <property type="evidence" value="ECO:0007669"/>
    <property type="project" value="TreeGrafter"/>
</dbReference>
<sequence length="336" mass="38564">MLRESKNLLAQKSFKILPEYKLKCGLEIHTQLSTSKKLFSNSKNDPFMAMNTPNMNISPFDISLPGTQPIFNYETLLYALKLASYLKFKDINLESKFDRKHYFYQDNPQGYQITQKFEPLGHKGTLLLSSLIDGVSQDKQITISTLQLEQDTGKSLVRAGETKLDNGIIEIDLNRNNVPLIELVTEPDFQSIEEVTAFLLKYRKIVRFLGICNGDMEQGTLRCDVNVNVNDHCLVELKNLPTTSSITHAIQYEYMRQVENLKKGDKGVKETRNWDGEKTVAIRDKNMTVDYRFMPDNELKPLKISTKLIKQIEAKIPFDIDTEIIKLISEPFNLSL</sequence>